<name>A0A2M7B5Z0_9BACT</name>
<sequence length="82" mass="9404">MEEKPIGEITHYYGHLAVAVIKFNRKFEVGEKVHFKGAHTDFVQIIDSMQYDHQSIKSAKKAQEVGVKVDEKVREGDKIFKA</sequence>
<dbReference type="AlphaFoldDB" id="A0A2M7B5Z0"/>
<keyword evidence="1" id="KW-0648">Protein biosynthesis</keyword>
<evidence type="ECO:0000313" key="2">
    <source>
        <dbReference type="Proteomes" id="UP000228949"/>
    </source>
</evidence>
<reference evidence="2" key="1">
    <citation type="submission" date="2017-09" db="EMBL/GenBank/DDBJ databases">
        <title>Depth-based differentiation of microbial function through sediment-hosted aquifers and enrichment of novel symbionts in the deep terrestrial subsurface.</title>
        <authorList>
            <person name="Probst A.J."/>
            <person name="Ladd B."/>
            <person name="Jarett J.K."/>
            <person name="Geller-Mcgrath D.E."/>
            <person name="Sieber C.M.K."/>
            <person name="Emerson J.B."/>
            <person name="Anantharaman K."/>
            <person name="Thomas B.C."/>
            <person name="Malmstrom R."/>
            <person name="Stieglmeier M."/>
            <person name="Klingl A."/>
            <person name="Woyke T."/>
            <person name="Ryan C.M."/>
            <person name="Banfield J.F."/>
        </authorList>
    </citation>
    <scope>NUCLEOTIDE SEQUENCE [LARGE SCALE GENOMIC DNA]</scope>
</reference>
<dbReference type="InterPro" id="IPR009000">
    <property type="entry name" value="Transl_B-barrel_sf"/>
</dbReference>
<keyword evidence="1" id="KW-0251">Elongation factor</keyword>
<comment type="caution">
    <text evidence="1">The sequence shown here is derived from an EMBL/GenBank/DDBJ whole genome shotgun (WGS) entry which is preliminary data.</text>
</comment>
<protein>
    <submittedName>
        <fullName evidence="1">Translation elongation factor-like protein</fullName>
    </submittedName>
</protein>
<proteinExistence type="predicted"/>
<accession>A0A2M7B5Z0</accession>
<gene>
    <name evidence="1" type="ORF">COS61_00830</name>
</gene>
<organism evidence="1 2">
    <name type="scientific">Candidatus Wolfebacteria bacterium CG03_land_8_20_14_0_80_40_12</name>
    <dbReference type="NCBI Taxonomy" id="1975069"/>
    <lineage>
        <taxon>Bacteria</taxon>
        <taxon>Candidatus Wolfeibacteriota</taxon>
    </lineage>
</organism>
<dbReference type="Proteomes" id="UP000228949">
    <property type="component" value="Unassembled WGS sequence"/>
</dbReference>
<dbReference type="SUPFAM" id="SSF50447">
    <property type="entry name" value="Translation proteins"/>
    <property type="match status" value="1"/>
</dbReference>
<evidence type="ECO:0000313" key="1">
    <source>
        <dbReference type="EMBL" id="PIU98544.1"/>
    </source>
</evidence>
<dbReference type="EMBL" id="PEVJ01000021">
    <property type="protein sequence ID" value="PIU98544.1"/>
    <property type="molecule type" value="Genomic_DNA"/>
</dbReference>
<dbReference type="GO" id="GO:0003746">
    <property type="term" value="F:translation elongation factor activity"/>
    <property type="evidence" value="ECO:0007669"/>
    <property type="project" value="UniProtKB-KW"/>
</dbReference>